<dbReference type="AlphaFoldDB" id="A0A3B1AI34"/>
<feature type="domain" description="BIG2" evidence="1">
    <location>
        <begin position="132"/>
        <end position="213"/>
    </location>
</feature>
<sequence>MENTSDQHHSRCCFYRLLAILCLLLLVACGGSSTPAPAPTPSGGQASLQRLELSPASASLAVGTELNLHATGLYSDGSRRDLSDSVAWHSDDTTVLSVANGRIHALSAARTHIRARFDGRDAEASIEVTAATLQRLDIEPAGLRLAKGTQYPLSVFGLFSDGSRQALDDQVVWASLDPTLFSISAAGHLTALAVGSGVLRAGFGDLNAQIDVTVSDADLTTLRVTPASVELPAGSEVMLRIDGFYSDGSQQNLSAQARWQIDTPAVASLEGSRLRGLVSGDATLRADVGGLGIEVPVRVTDAVLSRLELDLGGADLPTGLSRPLRALGHFSDGSLRDLTAQVIWRSSDDARLAIANAAGSEGLATALAAGTVTVDAALDGIEIQATLIVSAASLQTLELEPVASRLAVGTGLRMQALGRYSDGSLKILSDPVTWSSDEPTIAAVANADGQAGQVQGLAVGDTRIRVQLGGISASVPLSVTAAHLEVITIEPAEISLASGERLMLRAVGGFSDGSIQPLGAAVRWESARLDVVHIDESGELLALQSGEARVSASLDGVTGSIPVRVSTATLTDLEITPASPRLASGTAMRFSAVAVYSDGSRRDVTAQAVWISANPTVLSVSNGDPFRVRAGAMGSARLTARFGGFERILDVEVTDATPTGLRITATISQLASGEGVHLSAVADFSDGSSQPLDDDVVWSSSDPALASVGNMANSRGWVVAASDRGGSVRIRAEYAGLSAEQLLDITFEPQRPVSLVVLPSPNVLRNDGFDSARITLRLRAAGAAAVVADGTLVAVSVSQDGQVLFSTTVSTSGGEAGFDFTTTASGLLLIEAQVAGSGVAGLGLLYAGEQPLVVVIPAAFADAERIDGVVQAGARFGFFLFNTSNRPIPLQGFVLENGGTELLVIDDPAQLNGGWLDGGVQLGFIVILSEAVVDQGLGAYYLLLDPSSSSEQPARLGVVYSSPQ</sequence>
<dbReference type="InterPro" id="IPR003343">
    <property type="entry name" value="Big_2"/>
</dbReference>
<feature type="domain" description="BIG2" evidence="1">
    <location>
        <begin position="303"/>
        <end position="388"/>
    </location>
</feature>
<evidence type="ECO:0000313" key="2">
    <source>
        <dbReference type="EMBL" id="VAX01351.1"/>
    </source>
</evidence>
<feature type="domain" description="BIG2" evidence="1">
    <location>
        <begin position="218"/>
        <end position="298"/>
    </location>
</feature>
<dbReference type="EMBL" id="UOFU01000227">
    <property type="protein sequence ID" value="VAX01351.1"/>
    <property type="molecule type" value="Genomic_DNA"/>
</dbReference>
<feature type="domain" description="BIG2" evidence="1">
    <location>
        <begin position="569"/>
        <end position="652"/>
    </location>
</feature>
<feature type="domain" description="BIG2" evidence="1">
    <location>
        <begin position="657"/>
        <end position="733"/>
    </location>
</feature>
<protein>
    <recommendedName>
        <fullName evidence="1">BIG2 domain-containing protein</fullName>
    </recommendedName>
</protein>
<feature type="domain" description="BIG2" evidence="1">
    <location>
        <begin position="393"/>
        <end position="478"/>
    </location>
</feature>
<proteinExistence type="predicted"/>
<feature type="domain" description="BIG2" evidence="1">
    <location>
        <begin position="483"/>
        <end position="564"/>
    </location>
</feature>
<dbReference type="SMART" id="SM00635">
    <property type="entry name" value="BID_2"/>
    <property type="match status" value="8"/>
</dbReference>
<dbReference type="Gene3D" id="2.60.40.1080">
    <property type="match status" value="8"/>
</dbReference>
<reference evidence="2" key="1">
    <citation type="submission" date="2018-06" db="EMBL/GenBank/DDBJ databases">
        <authorList>
            <person name="Zhirakovskaya E."/>
        </authorList>
    </citation>
    <scope>NUCLEOTIDE SEQUENCE</scope>
</reference>
<name>A0A3B1AI34_9ZZZZ</name>
<evidence type="ECO:0000259" key="1">
    <source>
        <dbReference type="SMART" id="SM00635"/>
    </source>
</evidence>
<organism evidence="2">
    <name type="scientific">hydrothermal vent metagenome</name>
    <dbReference type="NCBI Taxonomy" id="652676"/>
    <lineage>
        <taxon>unclassified sequences</taxon>
        <taxon>metagenomes</taxon>
        <taxon>ecological metagenomes</taxon>
    </lineage>
</organism>
<accession>A0A3B1AI34</accession>
<gene>
    <name evidence="2" type="ORF">MNBD_GAMMA20-1494</name>
</gene>
<feature type="domain" description="BIG2" evidence="1">
    <location>
        <begin position="47"/>
        <end position="127"/>
    </location>
</feature>